<reference evidence="2" key="1">
    <citation type="journal article" date="2014" name="Int. J. Syst. Evol. Microbiol.">
        <title>Complete genome sequence of Corynebacterium casei LMG S-19264T (=DSM 44701T), isolated from a smear-ripened cheese.</title>
        <authorList>
            <consortium name="US DOE Joint Genome Institute (JGI-PGF)"/>
            <person name="Walter F."/>
            <person name="Albersmeier A."/>
            <person name="Kalinowski J."/>
            <person name="Ruckert C."/>
        </authorList>
    </citation>
    <scope>NUCLEOTIDE SEQUENCE</scope>
    <source>
        <strain evidence="2">JCM 4335</strain>
    </source>
</reference>
<keyword evidence="3" id="KW-1185">Reference proteome</keyword>
<dbReference type="AlphaFoldDB" id="A0A918B0V2"/>
<dbReference type="Proteomes" id="UP000654123">
    <property type="component" value="Unassembled WGS sequence"/>
</dbReference>
<proteinExistence type="predicted"/>
<reference evidence="2" key="2">
    <citation type="submission" date="2020-09" db="EMBL/GenBank/DDBJ databases">
        <authorList>
            <person name="Sun Q."/>
            <person name="Ohkuma M."/>
        </authorList>
    </citation>
    <scope>NUCLEOTIDE SEQUENCE</scope>
    <source>
        <strain evidence="2">JCM 4335</strain>
    </source>
</reference>
<feature type="compositionally biased region" description="Basic and acidic residues" evidence="1">
    <location>
        <begin position="1"/>
        <end position="13"/>
    </location>
</feature>
<organism evidence="2 3">
    <name type="scientific">Streptomyces roseolilacinus</name>
    <dbReference type="NCBI Taxonomy" id="66904"/>
    <lineage>
        <taxon>Bacteria</taxon>
        <taxon>Bacillati</taxon>
        <taxon>Actinomycetota</taxon>
        <taxon>Actinomycetes</taxon>
        <taxon>Kitasatosporales</taxon>
        <taxon>Streptomycetaceae</taxon>
        <taxon>Streptomyces</taxon>
    </lineage>
</organism>
<evidence type="ECO:0000313" key="3">
    <source>
        <dbReference type="Proteomes" id="UP000654123"/>
    </source>
</evidence>
<comment type="caution">
    <text evidence="2">The sequence shown here is derived from an EMBL/GenBank/DDBJ whole genome shotgun (WGS) entry which is preliminary data.</text>
</comment>
<feature type="region of interest" description="Disordered" evidence="1">
    <location>
        <begin position="147"/>
        <end position="178"/>
    </location>
</feature>
<evidence type="ECO:0008006" key="4">
    <source>
        <dbReference type="Google" id="ProtNLM"/>
    </source>
</evidence>
<sequence length="178" mass="19309">MPPIRLAHDRTGEPDLGQPPSHRVVTISLPAEYTAFCLLHQNAYHRYAAQRLRDVAIARACVEGALGELVTIWPFVLSSARPSAVAWRVLRRWVNRAAGDDRSAPLPAPVADAVLLRDELHFPMAKIAAVMGLDEAAVTVHLRTAARTAAGTADPHRRVSATAPNPDRNTFRETSGSA</sequence>
<name>A0A918B0V2_9ACTN</name>
<gene>
    <name evidence="2" type="ORF">GCM10010249_30210</name>
</gene>
<evidence type="ECO:0000256" key="1">
    <source>
        <dbReference type="SAM" id="MobiDB-lite"/>
    </source>
</evidence>
<accession>A0A918B0V2</accession>
<evidence type="ECO:0000313" key="2">
    <source>
        <dbReference type="EMBL" id="GGQ09581.1"/>
    </source>
</evidence>
<dbReference type="EMBL" id="BMSV01000005">
    <property type="protein sequence ID" value="GGQ09581.1"/>
    <property type="molecule type" value="Genomic_DNA"/>
</dbReference>
<feature type="region of interest" description="Disordered" evidence="1">
    <location>
        <begin position="1"/>
        <end position="21"/>
    </location>
</feature>
<protein>
    <recommendedName>
        <fullName evidence="4">RNA polymerase sigma factor 70 region 4 type 2 domain-containing protein</fullName>
    </recommendedName>
</protein>